<dbReference type="EMBL" id="ON887157">
    <property type="protein sequence ID" value="WBR14188.1"/>
    <property type="molecule type" value="Genomic_DNA"/>
</dbReference>
<protein>
    <submittedName>
        <fullName evidence="3">F-box domain-containing protein</fullName>
    </submittedName>
</protein>
<proteinExistence type="predicted"/>
<feature type="compositionally biased region" description="Low complexity" evidence="1">
    <location>
        <begin position="497"/>
        <end position="506"/>
    </location>
</feature>
<evidence type="ECO:0000313" key="4">
    <source>
        <dbReference type="Proteomes" id="UP001185135"/>
    </source>
</evidence>
<feature type="domain" description="F-box" evidence="2">
    <location>
        <begin position="70"/>
        <end position="115"/>
    </location>
</feature>
<feature type="region of interest" description="Disordered" evidence="1">
    <location>
        <begin position="1"/>
        <end position="20"/>
    </location>
</feature>
<evidence type="ECO:0000259" key="2">
    <source>
        <dbReference type="Pfam" id="PF12937"/>
    </source>
</evidence>
<feature type="compositionally biased region" description="Acidic residues" evidence="1">
    <location>
        <begin position="507"/>
        <end position="521"/>
    </location>
</feature>
<reference evidence="3" key="1">
    <citation type="submission" date="2022-06" db="EMBL/GenBank/DDBJ databases">
        <authorList>
            <person name="Legendre M."/>
            <person name="Claverie J.-M."/>
            <person name="Alempic J.-M."/>
            <person name="Abergel C."/>
        </authorList>
    </citation>
    <scope>NUCLEOTIDE SEQUENCE</scope>
    <source>
        <strain evidence="3">Kuranda</strain>
    </source>
</reference>
<name>A0AA95J404_9VIRU</name>
<sequence>MEPPTATKRKRALEGKRQTTRACTAQDDIATIPFGDGVPFSSAKRLCNAKTSPAAHRAGATDRPDGGGPFSALPDEILTLIFQGRALDGPFILDPRWRALVAMTCRRWRRIVATPSYIAVAALDRVRPPRASPQAWAIGRVMCASALRDAVSLLPPDMGAINAWLSLVPSLDYRRGSCGGRGGDGDDGDGGDIGGMQEDVSLSVALAVAASGNTTAIRDVRRWGLDDPTRRVPADWFEEYRHVGAQDHGHRAGADADPIDQVPGDGHHLTVAWAVVLAACKSPLPHTAIDWAVGRWGSLFAAQQCDPCALSLDIALTGSPTVLDAIIGSLNPAGRRALWNNMMRACLVAPSADATDALLARLLEMVDGRDEHMALETAIEAVARSVHDREERPERVVGFVPWLGKAKRWCLLAFYVDRPRAAATAIDLWGVPDCPPPRHCPTTLGTSGADQDDAIAAAFDEMDGDDAIDIDGLMEAYGADNGEHVPPVDAADDDNSANDQDAGQDAQDNDDDRDADDDDDDIRQHQQIPSQWGFWCAAVVHAISGGATASLDWLLAKPSGNDGGSRAGPLARSTVETPELALRAVTEALCMPMGDATRLLIGLRHFVGLVPTEPIPATLIASALEVCARGVDLYFASGVILAALAVCPDTMRSDTLLCDLASAVGGLLRAREWGTLDALVTAVDAAPPDLFGRRGGFDLWMAAALDCRRASATYKTASIVEVHNRSKALYFLAMRAGALPADALVADVIDDRTRRDSLAPDAHTWRRWCRVRPIVLDRTATDMADATGPDGILSPVDPAWTALWSCGLLRAADAHTKGSPCN</sequence>
<dbReference type="InterPro" id="IPR001810">
    <property type="entry name" value="F-box_dom"/>
</dbReference>
<gene>
    <name evidence="3" type="ORF">pkur_cds_13</name>
</gene>
<evidence type="ECO:0000256" key="1">
    <source>
        <dbReference type="SAM" id="MobiDB-lite"/>
    </source>
</evidence>
<dbReference type="SUPFAM" id="SSF81383">
    <property type="entry name" value="F-box domain"/>
    <property type="match status" value="1"/>
</dbReference>
<dbReference type="Pfam" id="PF12937">
    <property type="entry name" value="F-box-like"/>
    <property type="match status" value="1"/>
</dbReference>
<organism evidence="3 4">
    <name type="scientific">Pandoravirus kuranda</name>
    <dbReference type="NCBI Taxonomy" id="3019033"/>
    <lineage>
        <taxon>Viruses</taxon>
        <taxon>Pandoravirus</taxon>
    </lineage>
</organism>
<evidence type="ECO:0000313" key="3">
    <source>
        <dbReference type="EMBL" id="WBR14188.1"/>
    </source>
</evidence>
<feature type="region of interest" description="Disordered" evidence="1">
    <location>
        <begin position="477"/>
        <end position="523"/>
    </location>
</feature>
<dbReference type="Proteomes" id="UP001185135">
    <property type="component" value="Segment"/>
</dbReference>
<accession>A0AA95J404</accession>
<dbReference type="InterPro" id="IPR036047">
    <property type="entry name" value="F-box-like_dom_sf"/>
</dbReference>